<evidence type="ECO:0000313" key="3">
    <source>
        <dbReference type="Proteomes" id="UP000094784"/>
    </source>
</evidence>
<name>A0A1E4R6A9_9BACI</name>
<feature type="transmembrane region" description="Helical" evidence="1">
    <location>
        <begin position="47"/>
        <end position="67"/>
    </location>
</feature>
<sequence length="217" mass="24332">MIRNKVALVTSIILLGICMCLFFPFPNYQMVNARSSFMSFPILTDDGYVLLGLLGSALFIFALILLVEGMKKYHLLSIGVVLITFTFLPILLMTIYQETFARGIMAISYTKNGECQFDVVSKHVLQGECHLELQNRSNEAVSFELEFLDDHLTGKGPRIESLMNVAGPYYVTIEPNRNKFIHIKELLDLSDVPNHIQGGGSSFIHIKIIDGEAARIL</sequence>
<evidence type="ECO:0000313" key="2">
    <source>
        <dbReference type="EMBL" id="ODV55983.1"/>
    </source>
</evidence>
<dbReference type="AlphaFoldDB" id="A0A1E4R6A9"/>
<reference evidence="2 3" key="1">
    <citation type="submission" date="2016-09" db="EMBL/GenBank/DDBJ databases">
        <title>Draft genome sequence of the soil isolate, Lysinibacillus fusiformis M5, a potential hypoxanthine producer.</title>
        <authorList>
            <person name="Gallegos-Monterrosa R."/>
            <person name="Maroti G."/>
            <person name="Balint B."/>
            <person name="Kovacs A.T."/>
        </authorList>
    </citation>
    <scope>NUCLEOTIDE SEQUENCE [LARGE SCALE GENOMIC DNA]</scope>
    <source>
        <strain evidence="2 3">M5</strain>
    </source>
</reference>
<feature type="transmembrane region" description="Helical" evidence="1">
    <location>
        <begin position="6"/>
        <end position="26"/>
    </location>
</feature>
<gene>
    <name evidence="2" type="ORF">BG258_08730</name>
</gene>
<feature type="transmembrane region" description="Helical" evidence="1">
    <location>
        <begin position="73"/>
        <end position="96"/>
    </location>
</feature>
<organism evidence="2 3">
    <name type="scientific">Lysinibacillus fusiformis</name>
    <dbReference type="NCBI Taxonomy" id="28031"/>
    <lineage>
        <taxon>Bacteria</taxon>
        <taxon>Bacillati</taxon>
        <taxon>Bacillota</taxon>
        <taxon>Bacilli</taxon>
        <taxon>Bacillales</taxon>
        <taxon>Bacillaceae</taxon>
        <taxon>Lysinibacillus</taxon>
    </lineage>
</organism>
<proteinExistence type="predicted"/>
<dbReference type="Proteomes" id="UP000094784">
    <property type="component" value="Unassembled WGS sequence"/>
</dbReference>
<keyword evidence="1" id="KW-1133">Transmembrane helix</keyword>
<comment type="caution">
    <text evidence="2">The sequence shown here is derived from an EMBL/GenBank/DDBJ whole genome shotgun (WGS) entry which is preliminary data.</text>
</comment>
<dbReference type="OrthoDB" id="2476187at2"/>
<dbReference type="RefSeq" id="WP_069481008.1">
    <property type="nucleotide sequence ID" value="NZ_KV766182.1"/>
</dbReference>
<keyword evidence="1" id="KW-0472">Membrane</keyword>
<keyword evidence="1" id="KW-0812">Transmembrane</keyword>
<dbReference type="EMBL" id="MECQ01000001">
    <property type="protein sequence ID" value="ODV55983.1"/>
    <property type="molecule type" value="Genomic_DNA"/>
</dbReference>
<evidence type="ECO:0000256" key="1">
    <source>
        <dbReference type="SAM" id="Phobius"/>
    </source>
</evidence>
<protein>
    <submittedName>
        <fullName evidence="2">Uncharacterized protein</fullName>
    </submittedName>
</protein>
<accession>A0A1E4R6A9</accession>